<sequence length="244" mass="27180">MRQGSPVVSLQYDDGILLLTVGRGQRKIYEIHNHIALAAIGHAADIERLRLLATDAASVQGFQSSVDDVTLHRLTNFLLAPTVKREFEAVFSSPIIAKMLLVELNGVHCESQFISLNYDGTTQVDQKAGVLAGNEEIESVMRTHLSVPSQNISLQAAFELALETWAVGRHHSLQDNDNSNRNDEDDGDEDVIEKQQLLKIVQEAREQGEIEIGILDVSRRSKSKFRLLSTTETDAMVEYAREEL</sequence>
<gene>
    <name evidence="1" type="ORF">METZ01_LOCUS171191</name>
</gene>
<evidence type="ECO:0008006" key="2">
    <source>
        <dbReference type="Google" id="ProtNLM"/>
    </source>
</evidence>
<organism evidence="1">
    <name type="scientific">marine metagenome</name>
    <dbReference type="NCBI Taxonomy" id="408172"/>
    <lineage>
        <taxon>unclassified sequences</taxon>
        <taxon>metagenomes</taxon>
        <taxon>ecological metagenomes</taxon>
    </lineage>
</organism>
<dbReference type="AlphaFoldDB" id="A0A382BYT7"/>
<dbReference type="Pfam" id="PF00227">
    <property type="entry name" value="Proteasome"/>
    <property type="match status" value="1"/>
</dbReference>
<accession>A0A382BYT7</accession>
<dbReference type="InterPro" id="IPR001353">
    <property type="entry name" value="Proteasome_sua/b"/>
</dbReference>
<dbReference type="GO" id="GO:0005839">
    <property type="term" value="C:proteasome core complex"/>
    <property type="evidence" value="ECO:0007669"/>
    <property type="project" value="InterPro"/>
</dbReference>
<name>A0A382BYT7_9ZZZZ</name>
<dbReference type="EMBL" id="UINC01031771">
    <property type="protein sequence ID" value="SVB18337.1"/>
    <property type="molecule type" value="Genomic_DNA"/>
</dbReference>
<dbReference type="Gene3D" id="3.60.20.10">
    <property type="entry name" value="Glutamine Phosphoribosylpyrophosphate, subunit 1, domain 1"/>
    <property type="match status" value="1"/>
</dbReference>
<proteinExistence type="predicted"/>
<dbReference type="GO" id="GO:0051603">
    <property type="term" value="P:proteolysis involved in protein catabolic process"/>
    <property type="evidence" value="ECO:0007669"/>
    <property type="project" value="InterPro"/>
</dbReference>
<evidence type="ECO:0000313" key="1">
    <source>
        <dbReference type="EMBL" id="SVB18337.1"/>
    </source>
</evidence>
<dbReference type="InterPro" id="IPR029055">
    <property type="entry name" value="Ntn_hydrolases_N"/>
</dbReference>
<protein>
    <recommendedName>
        <fullName evidence="2">Proteasome alpha-type subunits domain-containing protein</fullName>
    </recommendedName>
</protein>
<reference evidence="1" key="1">
    <citation type="submission" date="2018-05" db="EMBL/GenBank/DDBJ databases">
        <authorList>
            <person name="Lanie J.A."/>
            <person name="Ng W.-L."/>
            <person name="Kazmierczak K.M."/>
            <person name="Andrzejewski T.M."/>
            <person name="Davidsen T.M."/>
            <person name="Wayne K.J."/>
            <person name="Tettelin H."/>
            <person name="Glass J.I."/>
            <person name="Rusch D."/>
            <person name="Podicherti R."/>
            <person name="Tsui H.-C.T."/>
            <person name="Winkler M.E."/>
        </authorList>
    </citation>
    <scope>NUCLEOTIDE SEQUENCE</scope>
</reference>
<dbReference type="SUPFAM" id="SSF56235">
    <property type="entry name" value="N-terminal nucleophile aminohydrolases (Ntn hydrolases)"/>
    <property type="match status" value="1"/>
</dbReference>